<organism evidence="2 3">
    <name type="scientific">Actinomadura vinacea</name>
    <dbReference type="NCBI Taxonomy" id="115336"/>
    <lineage>
        <taxon>Bacteria</taxon>
        <taxon>Bacillati</taxon>
        <taxon>Actinomycetota</taxon>
        <taxon>Actinomycetes</taxon>
        <taxon>Streptosporangiales</taxon>
        <taxon>Thermomonosporaceae</taxon>
        <taxon>Actinomadura</taxon>
    </lineage>
</organism>
<evidence type="ECO:0000256" key="1">
    <source>
        <dbReference type="SAM" id="MobiDB-lite"/>
    </source>
</evidence>
<proteinExistence type="predicted"/>
<keyword evidence="3" id="KW-1185">Reference proteome</keyword>
<gene>
    <name evidence="2" type="ORF">GCM10010191_03710</name>
</gene>
<dbReference type="Proteomes" id="UP001501231">
    <property type="component" value="Unassembled WGS sequence"/>
</dbReference>
<reference evidence="2 3" key="1">
    <citation type="journal article" date="2019" name="Int. J. Syst. Evol. Microbiol.">
        <title>The Global Catalogue of Microorganisms (GCM) 10K type strain sequencing project: providing services to taxonomists for standard genome sequencing and annotation.</title>
        <authorList>
            <consortium name="The Broad Institute Genomics Platform"/>
            <consortium name="The Broad Institute Genome Sequencing Center for Infectious Disease"/>
            <person name="Wu L."/>
            <person name="Ma J."/>
        </authorList>
    </citation>
    <scope>NUCLEOTIDE SEQUENCE [LARGE SCALE GENOMIC DNA]</scope>
    <source>
        <strain evidence="2 3">JCM 3325</strain>
    </source>
</reference>
<accession>A0ABN3IBB8</accession>
<feature type="region of interest" description="Disordered" evidence="1">
    <location>
        <begin position="740"/>
        <end position="759"/>
    </location>
</feature>
<evidence type="ECO:0000313" key="3">
    <source>
        <dbReference type="Proteomes" id="UP001501231"/>
    </source>
</evidence>
<dbReference type="EMBL" id="BAAARW010000001">
    <property type="protein sequence ID" value="GAA2399804.1"/>
    <property type="molecule type" value="Genomic_DNA"/>
</dbReference>
<evidence type="ECO:0000313" key="2">
    <source>
        <dbReference type="EMBL" id="GAA2399804.1"/>
    </source>
</evidence>
<comment type="caution">
    <text evidence="2">The sequence shown here is derived from an EMBL/GenBank/DDBJ whole genome shotgun (WGS) entry which is preliminary data.</text>
</comment>
<dbReference type="Gene3D" id="3.40.390.10">
    <property type="entry name" value="Collagenase (Catalytic Domain)"/>
    <property type="match status" value="3"/>
</dbReference>
<sequence>MVSDLVLVPHCDLHMAMNVTEPLTLRLFKRVNSPTDPLLYKLTEVPTFEVDFFAPHNKTGQRFKFLPSFDPDTRVVTATTLGVYLFQVRLVRQYIVGRLQVHSELEDWWFGNDSITTALDPPRAHALPSIYARFKPDDKGTDLVGDITGHRYIALTSTAPGKVVPTPEGRLRGVAETEQPVNISGTFQNGRAKMLPVRVVNYAKKRRDLLPVQTQDVPRAPEMHNIVFISEGFREEDRERFDRIVARTRKAMFTKDRHEPYGLLEHSFNVFKAFAPSQENMVTCAFKVTDTSVPEVPKGRPIPFDDQVSATDDKFYTMEQLVSKVGLPMRDEKRNNLPDIWRGQSLDDFHAERVNPELVNAWKAQQSVGILHARDTFFGLQLGCRWADRSSAFPDAEPVRPPPDGDTPGPALSRFVARLYEFYSGVDPHIFGLDPRRHAPEVCTDPANNTDPGNLVMSYLSGLEYAVSPFPLIGPLWAPDDENFKPSRGMVIVIVNETMNGGTAIKDSTITAATCNKAKVLEFVYGDPNVKPGMRRPPKADVVTDFIEVANTVAHELGHGFNLDDEYESAGGLSDDAGDLEDSTKDNVAVFGFIQFGTNRERKIDPSKVKWLALPRMRLSDRLIAPLRLVPGGVEVTIDKGQLAKWAKMKAENAQVHLRRRNITPDGQQLPLTSGAHQVHEALSIASINEAAGTMVLAGPNLPPVVFEQGSTIFVPLKDGPDHPLLAVEAKVLEHLNRTRLPLNSDPDTSAANEEPDGSVSIPGFKAPCIGSELIGIFEGAARFAGGMYRPAGDCKMRNQGDAGFCFVCKWLIVNRVNPGRHGILSKIFYPKAK</sequence>
<name>A0ABN3IBB8_9ACTN</name>
<dbReference type="InterPro" id="IPR024079">
    <property type="entry name" value="MetalloPept_cat_dom_sf"/>
</dbReference>
<protein>
    <submittedName>
        <fullName evidence="2">Uncharacterized protein</fullName>
    </submittedName>
</protein>